<dbReference type="PROSITE" id="PS00211">
    <property type="entry name" value="ABC_TRANSPORTER_1"/>
    <property type="match status" value="1"/>
</dbReference>
<dbReference type="PANTHER" id="PTHR43335:SF11">
    <property type="entry name" value="ABC TRANSPORTER RELATED"/>
    <property type="match status" value="1"/>
</dbReference>
<evidence type="ECO:0000256" key="2">
    <source>
        <dbReference type="ARBA" id="ARBA00022448"/>
    </source>
</evidence>
<dbReference type="InterPro" id="IPR003439">
    <property type="entry name" value="ABC_transporter-like_ATP-bd"/>
</dbReference>
<keyword evidence="4 6" id="KW-0067">ATP-binding</keyword>
<dbReference type="GO" id="GO:0005524">
    <property type="term" value="F:ATP binding"/>
    <property type="evidence" value="ECO:0007669"/>
    <property type="project" value="UniProtKB-KW"/>
</dbReference>
<name>A0AA95JGB6_9BACL</name>
<dbReference type="GO" id="GO:0016887">
    <property type="term" value="F:ATP hydrolysis activity"/>
    <property type="evidence" value="ECO:0007669"/>
    <property type="project" value="InterPro"/>
</dbReference>
<organism evidence="6 7">
    <name type="scientific">Candidatus Cohnella colombiensis</name>
    <dbReference type="NCBI Taxonomy" id="3121368"/>
    <lineage>
        <taxon>Bacteria</taxon>
        <taxon>Bacillati</taxon>
        <taxon>Bacillota</taxon>
        <taxon>Bacilli</taxon>
        <taxon>Bacillales</taxon>
        <taxon>Paenibacillaceae</taxon>
        <taxon>Cohnella</taxon>
    </lineage>
</organism>
<protein>
    <submittedName>
        <fullName evidence="6">ABC transporter ATP-binding protein</fullName>
    </submittedName>
</protein>
<dbReference type="PROSITE" id="PS50893">
    <property type="entry name" value="ABC_TRANSPORTER_2"/>
    <property type="match status" value="1"/>
</dbReference>
<keyword evidence="3" id="KW-0547">Nucleotide-binding</keyword>
<sequence length="302" mass="33764">MSLLEVSGLTKQFGTSTAVDRLSFTIAQGRCMALLGPNGAGKTTTLRMLSGLLEPTSGTIRFNDAKQQTDIRASIGYLPQYPSFFNWMSGKEFLTFSAELANLSKKEATVRADELLERVSLKDAAKRRIGSYSGGMKQRLGLAQAIVHRPKLLILDEPVSALDPQGRRDVMELLSELKRETTVLFSTHVLHDAEEICDDVLIMSNGKIVVEGELQQLMRTHQKPQLELVVAQRHMEWARSLSNRPYIESLEMTANRISIQVKDLDLARISLLREIADSNITIERFEVGKTTLEDLFMKAVQA</sequence>
<dbReference type="SUPFAM" id="SSF52540">
    <property type="entry name" value="P-loop containing nucleoside triphosphate hydrolases"/>
    <property type="match status" value="1"/>
</dbReference>
<dbReference type="InterPro" id="IPR025302">
    <property type="entry name" value="DrrA1/2-like_C"/>
</dbReference>
<dbReference type="SMART" id="SM00382">
    <property type="entry name" value="AAA"/>
    <property type="match status" value="1"/>
</dbReference>
<dbReference type="AlphaFoldDB" id="A0AA95JGB6"/>
<comment type="similarity">
    <text evidence="1">Belongs to the ABC transporter superfamily.</text>
</comment>
<evidence type="ECO:0000256" key="3">
    <source>
        <dbReference type="ARBA" id="ARBA00022741"/>
    </source>
</evidence>
<dbReference type="InterPro" id="IPR003593">
    <property type="entry name" value="AAA+_ATPase"/>
</dbReference>
<evidence type="ECO:0000259" key="5">
    <source>
        <dbReference type="PROSITE" id="PS50893"/>
    </source>
</evidence>
<accession>A0AA95JGB6</accession>
<evidence type="ECO:0000256" key="1">
    <source>
        <dbReference type="ARBA" id="ARBA00005417"/>
    </source>
</evidence>
<dbReference type="Pfam" id="PF00005">
    <property type="entry name" value="ABC_tran"/>
    <property type="match status" value="1"/>
</dbReference>
<dbReference type="Pfam" id="PF13732">
    <property type="entry name" value="DrrA1-3_C"/>
    <property type="match status" value="1"/>
</dbReference>
<dbReference type="CDD" id="cd03230">
    <property type="entry name" value="ABC_DR_subfamily_A"/>
    <property type="match status" value="1"/>
</dbReference>
<dbReference type="Gene3D" id="3.40.50.300">
    <property type="entry name" value="P-loop containing nucleotide triphosphate hydrolases"/>
    <property type="match status" value="1"/>
</dbReference>
<dbReference type="PANTHER" id="PTHR43335">
    <property type="entry name" value="ABC TRANSPORTER, ATP-BINDING PROTEIN"/>
    <property type="match status" value="1"/>
</dbReference>
<proteinExistence type="inferred from homology"/>
<dbReference type="Proteomes" id="UP001178662">
    <property type="component" value="Chromosome"/>
</dbReference>
<evidence type="ECO:0000313" key="6">
    <source>
        <dbReference type="EMBL" id="WEK54760.1"/>
    </source>
</evidence>
<reference evidence="6" key="1">
    <citation type="submission" date="2023-03" db="EMBL/GenBank/DDBJ databases">
        <title>Andean soil-derived lignocellulolytic bacterial consortium as a source of novel taxa and putative plastic-active enzymes.</title>
        <authorList>
            <person name="Diaz-Garcia L."/>
            <person name="Chuvochina M."/>
            <person name="Feuerriegel G."/>
            <person name="Bunk B."/>
            <person name="Sproer C."/>
            <person name="Streit W.R."/>
            <person name="Rodriguez L.M."/>
            <person name="Overmann J."/>
            <person name="Jimenez D.J."/>
        </authorList>
    </citation>
    <scope>NUCLEOTIDE SEQUENCE</scope>
    <source>
        <strain evidence="6">MAG 2441</strain>
    </source>
</reference>
<gene>
    <name evidence="6" type="ORF">P0Y55_01380</name>
</gene>
<feature type="domain" description="ABC transporter" evidence="5">
    <location>
        <begin position="4"/>
        <end position="230"/>
    </location>
</feature>
<keyword evidence="7" id="KW-1185">Reference proteome</keyword>
<keyword evidence="2" id="KW-0813">Transport</keyword>
<dbReference type="InterPro" id="IPR017871">
    <property type="entry name" value="ABC_transporter-like_CS"/>
</dbReference>
<dbReference type="InterPro" id="IPR027417">
    <property type="entry name" value="P-loop_NTPase"/>
</dbReference>
<evidence type="ECO:0000256" key="4">
    <source>
        <dbReference type="ARBA" id="ARBA00022840"/>
    </source>
</evidence>
<dbReference type="EMBL" id="CP119317">
    <property type="protein sequence ID" value="WEK54760.1"/>
    <property type="molecule type" value="Genomic_DNA"/>
</dbReference>
<evidence type="ECO:0000313" key="7">
    <source>
        <dbReference type="Proteomes" id="UP001178662"/>
    </source>
</evidence>